<dbReference type="Proteomes" id="UP001221898">
    <property type="component" value="Unassembled WGS sequence"/>
</dbReference>
<dbReference type="EMBL" id="JAINUG010000080">
    <property type="protein sequence ID" value="KAJ8399875.1"/>
    <property type="molecule type" value="Genomic_DNA"/>
</dbReference>
<proteinExistence type="predicted"/>
<evidence type="ECO:0000313" key="3">
    <source>
        <dbReference type="Proteomes" id="UP001221898"/>
    </source>
</evidence>
<dbReference type="AlphaFoldDB" id="A0AAD7SC21"/>
<evidence type="ECO:0000313" key="2">
    <source>
        <dbReference type="EMBL" id="KAJ8399875.1"/>
    </source>
</evidence>
<feature type="region of interest" description="Disordered" evidence="1">
    <location>
        <begin position="59"/>
        <end position="110"/>
    </location>
</feature>
<accession>A0AAD7SC21</accession>
<comment type="caution">
    <text evidence="2">The sequence shown here is derived from an EMBL/GenBank/DDBJ whole genome shotgun (WGS) entry which is preliminary data.</text>
</comment>
<keyword evidence="3" id="KW-1185">Reference proteome</keyword>
<evidence type="ECO:0000256" key="1">
    <source>
        <dbReference type="SAM" id="MobiDB-lite"/>
    </source>
</evidence>
<sequence>MTLKKVKPPGPASSDNGLQPAAGRVSFPSPPCMEVEVVTSETPPPIKVACPPWRLHFPKLRPFKDPSNKKQPRIAQRGSKLQEHVTTKESEQILTGSTTTGRCKRQASNKRQTLKLDKMDNTHKAKKRLRHVRACHVLLPSRVTAAAAVPPLGLCAEKE</sequence>
<reference evidence="2" key="1">
    <citation type="journal article" date="2023" name="Science">
        <title>Genome structures resolve the early diversification of teleost fishes.</title>
        <authorList>
            <person name="Parey E."/>
            <person name="Louis A."/>
            <person name="Montfort J."/>
            <person name="Bouchez O."/>
            <person name="Roques C."/>
            <person name="Iampietro C."/>
            <person name="Lluch J."/>
            <person name="Castinel A."/>
            <person name="Donnadieu C."/>
            <person name="Desvignes T."/>
            <person name="Floi Bucao C."/>
            <person name="Jouanno E."/>
            <person name="Wen M."/>
            <person name="Mejri S."/>
            <person name="Dirks R."/>
            <person name="Jansen H."/>
            <person name="Henkel C."/>
            <person name="Chen W.J."/>
            <person name="Zahm M."/>
            <person name="Cabau C."/>
            <person name="Klopp C."/>
            <person name="Thompson A.W."/>
            <person name="Robinson-Rechavi M."/>
            <person name="Braasch I."/>
            <person name="Lecointre G."/>
            <person name="Bobe J."/>
            <person name="Postlethwait J.H."/>
            <person name="Berthelot C."/>
            <person name="Roest Crollius H."/>
            <person name="Guiguen Y."/>
        </authorList>
    </citation>
    <scope>NUCLEOTIDE SEQUENCE</scope>
    <source>
        <strain evidence="2">NC1722</strain>
    </source>
</reference>
<gene>
    <name evidence="2" type="ORF">AAFF_G00406050</name>
</gene>
<protein>
    <submittedName>
        <fullName evidence="2">Uncharacterized protein</fullName>
    </submittedName>
</protein>
<feature type="region of interest" description="Disordered" evidence="1">
    <location>
        <begin position="1"/>
        <end position="30"/>
    </location>
</feature>
<name>A0AAD7SC21_9TELE</name>
<organism evidence="2 3">
    <name type="scientific">Aldrovandia affinis</name>
    <dbReference type="NCBI Taxonomy" id="143900"/>
    <lineage>
        <taxon>Eukaryota</taxon>
        <taxon>Metazoa</taxon>
        <taxon>Chordata</taxon>
        <taxon>Craniata</taxon>
        <taxon>Vertebrata</taxon>
        <taxon>Euteleostomi</taxon>
        <taxon>Actinopterygii</taxon>
        <taxon>Neopterygii</taxon>
        <taxon>Teleostei</taxon>
        <taxon>Notacanthiformes</taxon>
        <taxon>Halosauridae</taxon>
        <taxon>Aldrovandia</taxon>
    </lineage>
</organism>
<feature type="compositionally biased region" description="Basic and acidic residues" evidence="1">
    <location>
        <begin position="80"/>
        <end position="91"/>
    </location>
</feature>
<feature type="compositionally biased region" description="Polar residues" evidence="1">
    <location>
        <begin position="92"/>
        <end position="101"/>
    </location>
</feature>